<dbReference type="InterPro" id="IPR013783">
    <property type="entry name" value="Ig-like_fold"/>
</dbReference>
<keyword evidence="2" id="KW-0964">Secreted</keyword>
<dbReference type="CDD" id="cd00198">
    <property type="entry name" value="vWFA"/>
    <property type="match status" value="1"/>
</dbReference>
<feature type="region of interest" description="Disordered" evidence="4">
    <location>
        <begin position="171"/>
        <end position="313"/>
    </location>
</feature>
<evidence type="ECO:0000313" key="6">
    <source>
        <dbReference type="EMBL" id="VYT08971.1"/>
    </source>
</evidence>
<proteinExistence type="inferred from homology"/>
<dbReference type="PANTHER" id="PTHR36108">
    <property type="entry name" value="COLOSSIN-B-RELATED"/>
    <property type="match status" value="1"/>
</dbReference>
<dbReference type="PANTHER" id="PTHR36108:SF13">
    <property type="entry name" value="COLOSSIN-B-RELATED"/>
    <property type="match status" value="1"/>
</dbReference>
<evidence type="ECO:0000256" key="1">
    <source>
        <dbReference type="ARBA" id="ARBA00007257"/>
    </source>
</evidence>
<dbReference type="PROSITE" id="PS50234">
    <property type="entry name" value="VWFA"/>
    <property type="match status" value="1"/>
</dbReference>
<dbReference type="SUPFAM" id="SSF53300">
    <property type="entry name" value="vWA-like"/>
    <property type="match status" value="1"/>
</dbReference>
<dbReference type="InterPro" id="IPR041033">
    <property type="entry name" value="SpaA_PFL_dom_1"/>
</dbReference>
<feature type="compositionally biased region" description="Acidic residues" evidence="4">
    <location>
        <begin position="288"/>
        <end position="309"/>
    </location>
</feature>
<dbReference type="SMART" id="SM00327">
    <property type="entry name" value="VWA"/>
    <property type="match status" value="1"/>
</dbReference>
<feature type="domain" description="VWFA" evidence="5">
    <location>
        <begin position="774"/>
        <end position="966"/>
    </location>
</feature>
<feature type="compositionally biased region" description="Acidic residues" evidence="4">
    <location>
        <begin position="250"/>
        <end position="265"/>
    </location>
</feature>
<reference evidence="6" key="1">
    <citation type="submission" date="2019-11" db="EMBL/GenBank/DDBJ databases">
        <authorList>
            <person name="Feng L."/>
        </authorList>
    </citation>
    <scope>NUCLEOTIDE SEQUENCE</scope>
    <source>
        <strain evidence="6">AundefinedLFYP135</strain>
    </source>
</reference>
<accession>A0A6N2TXX6</accession>
<dbReference type="Pfam" id="PF17802">
    <property type="entry name" value="SpaA"/>
    <property type="match status" value="3"/>
</dbReference>
<dbReference type="Pfam" id="PF00092">
    <property type="entry name" value="VWA"/>
    <property type="match status" value="1"/>
</dbReference>
<evidence type="ECO:0000256" key="2">
    <source>
        <dbReference type="ARBA" id="ARBA00022525"/>
    </source>
</evidence>
<dbReference type="Gene3D" id="2.60.40.10">
    <property type="entry name" value="Immunoglobulins"/>
    <property type="match status" value="3"/>
</dbReference>
<feature type="compositionally biased region" description="Basic and acidic residues" evidence="4">
    <location>
        <begin position="177"/>
        <end position="192"/>
    </location>
</feature>
<comment type="similarity">
    <text evidence="1">Belongs to the serine-aspartate repeat-containing protein (SDr) family.</text>
</comment>
<dbReference type="InterPro" id="IPR002035">
    <property type="entry name" value="VWF_A"/>
</dbReference>
<name>A0A6N2TXX6_9FIRM</name>
<sequence length="2827" mass="301272">MRRKSFSITTKRCIAFFLTLLMLSGSVVNLGVNVFAAEAASTVVEIDGAAVRKAYADGEVLTVDEVLENLPSFTADTEEETEALNQALADALREQLSEQDGNWLEVVENRELDGNGNIRILVAVRLALSDAEAEDAKPEIVGVEVYTINTGLSEEKIEVRLLGEETQETIRDTYALESKEVESEKKPEKPEGKPVGPSGSSSSEPEVSPSEPSVPGETPSEPVTPDETPSEPVTPVDPDSSIPTQPVDPEGSEPTEPEEIPEETPSDPSTDGSDEAEEPTEVPSETPGEGDSDGFEEDSTGNDTSDNDSEGVLVASIDGRIVLSALVENEFGSNEGEDITDPSDNGEDGEDDKDVTDPSDNGEDGGDDQDVTDPSDNSEDGEDDQDITDPTEDDKKDDDKPAIEDEEEEPTFTASAEKVESKDLGSVKKVTMTVAPFSFQKTSFVVQPLSVTQGEGQLLIKKVDGEGNPIPGVTFTAKVTAEDVFKHQFFGTYYTDGSAEIPVTTDENGEAVLNYTGSFQVKDTDSRDTKTINGKDYALTIELYETGGLDEYEAADPKTRLIQFEKEEDATQLTVSRRPGVNTDYVTDYSKESTRRPFVTVQNKKSVNSVQLRALAIGQSGLEFTYRITVDGVPYNGTLTSKNGNTVTAENGYVTIPQDNDNGDYTYTITGIGAGKNVVIEQTGSAGCKLIRLLHGSTLLDLGPASFESKKGDNGAIIFVNAKTGTGGATGSALELTKKAIRNDALSTGNDIIYDMELTVAGKGKVTEMETPVNVIFVIDRSSSMRDTVSGNGYGNGGDNSRWNITRRSINTMAENLIKSNRNSQVAAVYFQDEKGGVISNWTSNVGEEWITLGNPGTGYGTYAAKGFEKAYELLGQRGNNYPTYVVFMTDGDESDGADGVNRAIAAAKKINADYPEVQIHTIGISNDPGTAVLNPQGENRYQDSYTKATKETDISNTLTGILNMIFENYEIPVVTDQLSGNVELIQGTQKTWVNDTEVSGEVVFNDRNDTFTWTINAKDGDKAILDGMENVHKLTYQVKVTNGSTDYTNLADPDTGTHANDKGWFSNGVAELRCRGVYTESFPKPVVQTKVVINNQDIDIVKIDADSKAALSGAEFVIKRGSKEVAALTTGADGTANMKLDVLAQEFGGNPTAGTKLTFTIEEKKSPENYAPISGTIATFDVEYTGSMFRIAKNGENDVFTVNSDKAEYSMEKGTLTVKNSLGAKGITTTVEKSFKSGDATDLGGKSYTVRISDGAATVKDFTVSDPYTVEFTGGDAPALEAGKEYTVTEVIPNGANYTLDGEISIEVSYQGGEKQTSAGSFTIPREKFTSVTGITIRLTNKANRGNIEFTKYGQEDNKLAGAVFGIYTDPACATTAFATATSDAEGKVSFANIPVGTYYVKEISAPDHYQVSDTIYSVEVTNGGTAKINDGKVVNNYVNDGSITVVKKLTEGTSWEFAKDAAFTFTATKGGVTHTGTATFSREEDLENGVTVLWATADGTVSSLTGLEYGAWEIREASSGNLFELSKAEGDGQNVAISNKVATATLGIADQDATVTFTNSPKQNAGSINISKAVTTANPTYTGTFPVGVYTKQGNDQMVLAGTPIFLNADGTVQTASGLALDQTYYVKEEAVKGYTLVGMTVGGAPVEPVTYNNEKYYPVTLTGTAAVQVVVTNTAATYGVAIQVAKDLKDTFLLKNGDSKEFTFTLTGPNGYEEEAKVTVSKDQQGNLSTAPVTFTKPTNGWVAGVYTLAEESDSQYTLDGMKSNIAGLSITNGVAFTLTDDILSQNPTITFTATNKVAVAEVSSISLKKEIAEGAWLIPESGKTFNYTLTTPDQKTIAITATFNKDGTSNSNILEQVKAAYGDPVKLPVGTYTLAEGADDQFNAQSMTATGADTVSSTVNSITFGVNKDTTSIAFVSTNTVKTGAMDLVIRKTIPGYAVGADDKTFAFTLTKPDGTTTVKELTLAANATTGTVTWGEEELKGLPYGEYKLTESNSGSKFIFADVTVSGEGMNPTLTESGGKKTGEVVFHYAGAGSLEVTYANEPLPEGSVTIEKQMAVGSKVKADTQFVFDIIDQATGNVVRTVTIEAKANASGTIGSEMVGGLEFGKTYVVKERAQDGYILDSISHSAGTATMVAGTEYEAKTAEFTLEVGSPIKVVAVNSNASGSGISSLTKVFETNGLDAEAVTFELYKAVAEGEDQLVATGTIGAQSFTGSGNEKSSSDIAWDTNPATLPVGDYYVVERLAGNSNYQFKKAQVDTAPAATENRAAFTVTGIREGVNITFTNEPISGAGRTPSTLTKVLDNGFDLDTGDVFKITVESSDKTFKETREVSASELISSASHSKVLEENFSLKNGVYTVTEEIEGGNYQLAAGEYTYTVTTANPSVVMVVHNKANSVAKDSFALNLIKKVDSENAVNHSFDFVLTGPGIAEGGIELTLEGAAGEGKQGSFTLPDTFQWQYGTYTITEKEHDYYDFYSASGETGTVNPTDRSFSFVLDSTLAQQGQLTVTFANHQKAAEEGAVTLTKTLQSGETPYNSTDSFTFKVAESVEAIEDGRAITVRADGQAVNIPGLKLGGTYFIKETNTGADYSFVNFTGEGLEDKGNGVYQFTVPSDASAENVFAITATNHKIPRAIDLPIYKYSSNGNSLADAGFTLYAYEESSNGNPVVGAIIRGEQTTDAQGRLTISGLGEGRYILRETRVPSGHYTPNYLIAFEVTYNNGILTIEMLNSNSNFAWEDGVLNIRNQRRSGGGGDSGDDDDDYVTIDDEDVPLGNVIIEDPQIPLSGLPDAGGFPVESLALIGAGMMLAGWALGRKKNDEDVEK</sequence>
<evidence type="ECO:0000256" key="4">
    <source>
        <dbReference type="SAM" id="MobiDB-lite"/>
    </source>
</evidence>
<keyword evidence="3" id="KW-0732">Signal</keyword>
<feature type="compositionally biased region" description="Acidic residues" evidence="4">
    <location>
        <begin position="335"/>
        <end position="354"/>
    </location>
</feature>
<evidence type="ECO:0000256" key="3">
    <source>
        <dbReference type="ARBA" id="ARBA00022729"/>
    </source>
</evidence>
<gene>
    <name evidence="6" type="ORF">AULFYP135_01597</name>
</gene>
<feature type="compositionally biased region" description="Low complexity" evidence="4">
    <location>
        <begin position="193"/>
        <end position="223"/>
    </location>
</feature>
<organism evidence="6">
    <name type="scientific">uncultured Anaerotruncus sp</name>
    <dbReference type="NCBI Taxonomy" id="905011"/>
    <lineage>
        <taxon>Bacteria</taxon>
        <taxon>Bacillati</taxon>
        <taxon>Bacillota</taxon>
        <taxon>Clostridia</taxon>
        <taxon>Eubacteriales</taxon>
        <taxon>Oscillospiraceae</taxon>
        <taxon>Anaerotruncus</taxon>
        <taxon>environmental samples</taxon>
    </lineage>
</organism>
<protein>
    <submittedName>
        <fullName evidence="6">Cna protein B-type domain protein</fullName>
    </submittedName>
</protein>
<feature type="compositionally biased region" description="Basic and acidic residues" evidence="4">
    <location>
        <begin position="393"/>
        <end position="403"/>
    </location>
</feature>
<dbReference type="InterPro" id="IPR036465">
    <property type="entry name" value="vWFA_dom_sf"/>
</dbReference>
<dbReference type="SUPFAM" id="SSF49478">
    <property type="entry name" value="Cna protein B-type domain"/>
    <property type="match status" value="1"/>
</dbReference>
<feature type="compositionally biased region" description="Acidic residues" evidence="4">
    <location>
        <begin position="360"/>
        <end position="392"/>
    </location>
</feature>
<evidence type="ECO:0000259" key="5">
    <source>
        <dbReference type="PROSITE" id="PS50234"/>
    </source>
</evidence>
<dbReference type="Gene3D" id="3.40.50.410">
    <property type="entry name" value="von Willebrand factor, type A domain"/>
    <property type="match status" value="1"/>
</dbReference>
<feature type="region of interest" description="Disordered" evidence="4">
    <location>
        <begin position="328"/>
        <end position="420"/>
    </location>
</feature>
<dbReference type="EMBL" id="CACRSL010000003">
    <property type="protein sequence ID" value="VYT08971.1"/>
    <property type="molecule type" value="Genomic_DNA"/>
</dbReference>